<reference evidence="1 2" key="1">
    <citation type="submission" date="2014-08" db="EMBL/GenBank/DDBJ databases">
        <authorList>
            <person name="Moulin Lionel"/>
        </authorList>
    </citation>
    <scope>NUCLEOTIDE SEQUENCE [LARGE SCALE GENOMIC DNA]</scope>
</reference>
<dbReference type="EMBL" id="CCNB01000005">
    <property type="protein sequence ID" value="CDX30356.1"/>
    <property type="molecule type" value="Genomic_DNA"/>
</dbReference>
<protein>
    <submittedName>
        <fullName evidence="1">Uncharacterized protein</fullName>
    </submittedName>
</protein>
<dbReference type="SUPFAM" id="SSF51726">
    <property type="entry name" value="UROD/MetE-like"/>
    <property type="match status" value="1"/>
</dbReference>
<sequence>MDQRCATAFQQIVSKLHMPIDVDIETALDVDVKSWLAFAVQKTDEVVVLALALAEGQDEIAGCL</sequence>
<accession>A0A090EI77</accession>
<organism evidence="1 2">
    <name type="scientific">Mesorhizobium plurifarium</name>
    <dbReference type="NCBI Taxonomy" id="69974"/>
    <lineage>
        <taxon>Bacteria</taxon>
        <taxon>Pseudomonadati</taxon>
        <taxon>Pseudomonadota</taxon>
        <taxon>Alphaproteobacteria</taxon>
        <taxon>Hyphomicrobiales</taxon>
        <taxon>Phyllobacteriaceae</taxon>
        <taxon>Mesorhizobium</taxon>
    </lineage>
</organism>
<dbReference type="Proteomes" id="UP000046373">
    <property type="component" value="Unassembled WGS sequence"/>
</dbReference>
<proteinExistence type="predicted"/>
<name>A0A090EI77_MESPL</name>
<dbReference type="Gene3D" id="3.20.20.210">
    <property type="match status" value="1"/>
</dbReference>
<dbReference type="GeneID" id="31888825"/>
<dbReference type="AlphaFoldDB" id="A0A090EI77"/>
<gene>
    <name evidence="1" type="ORF">MPLDJ20_130007</name>
</gene>
<dbReference type="InterPro" id="IPR038071">
    <property type="entry name" value="UROD/MetE-like_sf"/>
</dbReference>
<evidence type="ECO:0000313" key="2">
    <source>
        <dbReference type="Proteomes" id="UP000046373"/>
    </source>
</evidence>
<evidence type="ECO:0000313" key="1">
    <source>
        <dbReference type="EMBL" id="CDX30356.1"/>
    </source>
</evidence>